<gene>
    <name evidence="1" type="ORF">F988_00704</name>
</gene>
<dbReference type="PATRIC" id="fig|981333.9.peg.711"/>
<evidence type="ECO:0008006" key="3">
    <source>
        <dbReference type="Google" id="ProtNLM"/>
    </source>
</evidence>
<organism evidence="1 2">
    <name type="scientific">Acinetobacter parvus DSM 16617 = CIP 108168</name>
    <dbReference type="NCBI Taxonomy" id="981333"/>
    <lineage>
        <taxon>Bacteria</taxon>
        <taxon>Pseudomonadati</taxon>
        <taxon>Pseudomonadota</taxon>
        <taxon>Gammaproteobacteria</taxon>
        <taxon>Moraxellales</taxon>
        <taxon>Moraxellaceae</taxon>
        <taxon>Acinetobacter</taxon>
    </lineage>
</organism>
<evidence type="ECO:0000313" key="2">
    <source>
        <dbReference type="Proteomes" id="UP000023776"/>
    </source>
</evidence>
<evidence type="ECO:0000313" key="1">
    <source>
        <dbReference type="EMBL" id="ENU37131.1"/>
    </source>
</evidence>
<dbReference type="EMBL" id="APOM01000014">
    <property type="protein sequence ID" value="ENU37131.1"/>
    <property type="molecule type" value="Genomic_DNA"/>
</dbReference>
<dbReference type="Proteomes" id="UP000023776">
    <property type="component" value="Unassembled WGS sequence"/>
</dbReference>
<dbReference type="RefSeq" id="WP_004681079.1">
    <property type="nucleotide sequence ID" value="NZ_KB849211.1"/>
</dbReference>
<sequence length="109" mass="12967">MFEFTSLFCTIDDFFQKNEAVYWQYLKQENPKVRQRSGVLCLSEIIFIAVWYKNSQLHHFKAFYGMIKRFHSKLFKGLPSYQRIVYLINQHQLALQALHISLASNAQTT</sequence>
<protein>
    <recommendedName>
        <fullName evidence="3">Transposase DDE domain-containing protein</fullName>
    </recommendedName>
</protein>
<accession>N8QEF3</accession>
<reference evidence="1 2" key="1">
    <citation type="submission" date="2013-02" db="EMBL/GenBank/DDBJ databases">
        <title>The Genome Sequence of Acinetobacter parvus CIP 108168.</title>
        <authorList>
            <consortium name="The Broad Institute Genome Sequencing Platform"/>
            <consortium name="The Broad Institute Genome Sequencing Center for Infectious Disease"/>
            <person name="Cerqueira G."/>
            <person name="Feldgarden M."/>
            <person name="Courvalin P."/>
            <person name="Perichon B."/>
            <person name="Grillot-Courvalin C."/>
            <person name="Clermont D."/>
            <person name="Rocha E."/>
            <person name="Yoon E.-J."/>
            <person name="Nemec A."/>
            <person name="Walker B."/>
            <person name="Young S.K."/>
            <person name="Zeng Q."/>
            <person name="Gargeya S."/>
            <person name="Fitzgerald M."/>
            <person name="Haas B."/>
            <person name="Abouelleil A."/>
            <person name="Alvarado L."/>
            <person name="Arachchi H.M."/>
            <person name="Berlin A.M."/>
            <person name="Chapman S.B."/>
            <person name="Dewar J."/>
            <person name="Goldberg J."/>
            <person name="Griggs A."/>
            <person name="Gujja S."/>
            <person name="Hansen M."/>
            <person name="Howarth C."/>
            <person name="Imamovic A."/>
            <person name="Larimer J."/>
            <person name="McCowan C."/>
            <person name="Murphy C."/>
            <person name="Neiman D."/>
            <person name="Pearson M."/>
            <person name="Priest M."/>
            <person name="Roberts A."/>
            <person name="Saif S."/>
            <person name="Shea T."/>
            <person name="Sisk P."/>
            <person name="Sykes S."/>
            <person name="Wortman J."/>
            <person name="Nusbaum C."/>
            <person name="Birren B."/>
        </authorList>
    </citation>
    <scope>NUCLEOTIDE SEQUENCE [LARGE SCALE GENOMIC DNA]</scope>
    <source>
        <strain evidence="1 2">CIP 108168</strain>
    </source>
</reference>
<name>N8QEF3_9GAMM</name>
<dbReference type="GeneID" id="99692190"/>
<keyword evidence="2" id="KW-1185">Reference proteome</keyword>
<proteinExistence type="predicted"/>
<comment type="caution">
    <text evidence="1">The sequence shown here is derived from an EMBL/GenBank/DDBJ whole genome shotgun (WGS) entry which is preliminary data.</text>
</comment>
<dbReference type="HOGENOM" id="CLU_2178153_0_0_6"/>
<dbReference type="AlphaFoldDB" id="N8QEF3"/>